<keyword evidence="1" id="KW-1133">Transmembrane helix</keyword>
<evidence type="ECO:0000313" key="4">
    <source>
        <dbReference type="Proteomes" id="UP001375812"/>
    </source>
</evidence>
<feature type="transmembrane region" description="Helical" evidence="1">
    <location>
        <begin position="63"/>
        <end position="80"/>
    </location>
</feature>
<dbReference type="RefSeq" id="WP_105545167.1">
    <property type="nucleotide sequence ID" value="NZ_JBBGZH010000002.1"/>
</dbReference>
<keyword evidence="1" id="KW-0472">Membrane</keyword>
<keyword evidence="4" id="KW-1185">Reference proteome</keyword>
<sequence>MFWVNMILGLAVMYVVMFSMIDGWSDFRNNLNMFYMAVTMWAPMGVFMLATMPGMFPNRSQNIALYVIFALLTVGSFWATRTQSLIDDRQFIDSMIPHHSGAVLMCREAELADAELKTLCEAITKAQREEIERMEKIRARL</sequence>
<gene>
    <name evidence="3" type="ORF">WH297_15470</name>
</gene>
<keyword evidence="1" id="KW-0812">Transmembrane</keyword>
<feature type="transmembrane region" description="Helical" evidence="1">
    <location>
        <begin position="31"/>
        <end position="51"/>
    </location>
</feature>
<proteinExistence type="predicted"/>
<accession>A0ABU8PFX1</accession>
<dbReference type="Gene3D" id="1.20.1260.10">
    <property type="match status" value="1"/>
</dbReference>
<dbReference type="InterPro" id="IPR005183">
    <property type="entry name" value="DUF305_CopM-like"/>
</dbReference>
<dbReference type="Pfam" id="PF03713">
    <property type="entry name" value="DUF305"/>
    <property type="match status" value="1"/>
</dbReference>
<comment type="caution">
    <text evidence="3">The sequence shown here is derived from an EMBL/GenBank/DDBJ whole genome shotgun (WGS) entry which is preliminary data.</text>
</comment>
<feature type="transmembrane region" description="Helical" evidence="1">
    <location>
        <begin position="6"/>
        <end position="24"/>
    </location>
</feature>
<dbReference type="Proteomes" id="UP001375812">
    <property type="component" value="Unassembled WGS sequence"/>
</dbReference>
<protein>
    <submittedName>
        <fullName evidence="3">DUF305 domain-containing protein</fullName>
    </submittedName>
</protein>
<organism evidence="3 4">
    <name type="scientific">Ochrobactrum vermis</name>
    <dbReference type="NCBI Taxonomy" id="1827297"/>
    <lineage>
        <taxon>Bacteria</taxon>
        <taxon>Pseudomonadati</taxon>
        <taxon>Pseudomonadota</taxon>
        <taxon>Alphaproteobacteria</taxon>
        <taxon>Hyphomicrobiales</taxon>
        <taxon>Brucellaceae</taxon>
        <taxon>Brucella/Ochrobactrum group</taxon>
        <taxon>Ochrobactrum</taxon>
    </lineage>
</organism>
<name>A0ABU8PFX1_9HYPH</name>
<dbReference type="InterPro" id="IPR012347">
    <property type="entry name" value="Ferritin-like"/>
</dbReference>
<feature type="domain" description="DUF305" evidence="2">
    <location>
        <begin position="88"/>
        <end position="137"/>
    </location>
</feature>
<evidence type="ECO:0000259" key="2">
    <source>
        <dbReference type="Pfam" id="PF03713"/>
    </source>
</evidence>
<reference evidence="3 4" key="1">
    <citation type="submission" date="2023-12" db="EMBL/GenBank/DDBJ databases">
        <title>Gut-associated functions are favored during microbiome assembly across C. elegans life.</title>
        <authorList>
            <person name="Zimmermann J."/>
        </authorList>
    </citation>
    <scope>NUCLEOTIDE SEQUENCE [LARGE SCALE GENOMIC DNA]</scope>
    <source>
        <strain evidence="3 4">MYb71</strain>
    </source>
</reference>
<evidence type="ECO:0000256" key="1">
    <source>
        <dbReference type="SAM" id="Phobius"/>
    </source>
</evidence>
<evidence type="ECO:0000313" key="3">
    <source>
        <dbReference type="EMBL" id="MEJ5021119.1"/>
    </source>
</evidence>
<dbReference type="EMBL" id="JBBGZH010000002">
    <property type="protein sequence ID" value="MEJ5021119.1"/>
    <property type="molecule type" value="Genomic_DNA"/>
</dbReference>